<feature type="transmembrane region" description="Helical" evidence="1">
    <location>
        <begin position="286"/>
        <end position="303"/>
    </location>
</feature>
<keyword evidence="1" id="KW-0472">Membrane</keyword>
<keyword evidence="1" id="KW-1133">Transmembrane helix</keyword>
<sequence>MKFGLDANVAYPPLSVLYSIFLIFGCDFLGFYILKLFENSVGQIKNSWIRWQAPLTGALLLSVILYPLALFGFTPRVLMKNVAIFLSVLGFTNVCLFVKEGVKNSISISYYSNIFKSIQYNFSIEKVGNYKKGEKTFFLFEIIGLIKNKLNSISKNYVLNVFIILLIIGYAFLALCPVTNADSLDYHIGVAIEILNQGKIPVFSGWFHGRLAGSGEVLNALGLAIGAEQFGSLLQFCGLLSIYGILSFYSFTERFSENEGIWRKIIVIAFLSSPILVFLVSSPKPQLLQIGITSFAVILFLEINSKTKTDKSKLFIFSLICLLTMSATQAKFSFFLSAFLIGFFSIFLLGSIRLFFYGTLVAIFFFILIIFPSVFWKIENYNSSIVDALVSPLPGSLPGADLFEAVLRNYKDSTLSFPLSLIFPNQFGVITTIIGAGLFLVIFVRPTASTFLLNVMIFIFVVLGSLIGQKASRFFLEPFVWMLISFIGFNSFRKCNIRFMKEVVSTGILLQAFITLCIIIVGIYQLFPGIFSVPMREKIMNQYANGYSLMKWVDLVLPKDAVLLSQHRSIALSQRKTLSLDWASFVDFNSALASPYLKQIKDENVTHILMFGDTTKNTPFSGCIGNTIGKTKSNQATRNPFNRSDFFTVILVEFQSSKLPQCANSIL</sequence>
<feature type="transmembrane region" description="Helical" evidence="1">
    <location>
        <begin position="451"/>
        <end position="468"/>
    </location>
</feature>
<protein>
    <submittedName>
        <fullName evidence="2">PF07220 family protein</fullName>
    </submittedName>
</protein>
<dbReference type="EMBL" id="AKWM02000039">
    <property type="protein sequence ID" value="EKS00197.1"/>
    <property type="molecule type" value="Genomic_DNA"/>
</dbReference>
<gene>
    <name evidence="2" type="ORF">LEP1GSC125_2639</name>
</gene>
<feature type="transmembrane region" description="Helical" evidence="1">
    <location>
        <begin position="230"/>
        <end position="249"/>
    </location>
</feature>
<feature type="transmembrane region" description="Helical" evidence="1">
    <location>
        <begin position="504"/>
        <end position="527"/>
    </location>
</feature>
<reference evidence="2 3" key="1">
    <citation type="journal article" date="2014" name="Int. J. Syst. Evol. Microbiol.">
        <title>Leptospira mayottensis sp. nov., a pathogenic species of the genus Leptospira isolated from humans.</title>
        <authorList>
            <person name="Bourhy P."/>
            <person name="Collet L."/>
            <person name="Brisse S."/>
            <person name="Picardeau M."/>
        </authorList>
    </citation>
    <scope>NUCLEOTIDE SEQUENCE [LARGE SCALE GENOMIC DNA]</scope>
    <source>
        <strain evidence="2 3">200901122</strain>
    </source>
</reference>
<evidence type="ECO:0000313" key="3">
    <source>
        <dbReference type="Proteomes" id="UP000001343"/>
    </source>
</evidence>
<feature type="transmembrane region" description="Helical" evidence="1">
    <location>
        <begin position="15"/>
        <end position="34"/>
    </location>
</feature>
<feature type="transmembrane region" description="Helical" evidence="1">
    <location>
        <begin position="79"/>
        <end position="98"/>
    </location>
</feature>
<feature type="transmembrane region" description="Helical" evidence="1">
    <location>
        <begin position="157"/>
        <end position="175"/>
    </location>
</feature>
<dbReference type="AlphaFoldDB" id="A0AA87MQZ7"/>
<keyword evidence="1" id="KW-0812">Transmembrane</keyword>
<feature type="transmembrane region" description="Helical" evidence="1">
    <location>
        <begin position="427"/>
        <end position="444"/>
    </location>
</feature>
<evidence type="ECO:0000256" key="1">
    <source>
        <dbReference type="SAM" id="Phobius"/>
    </source>
</evidence>
<feature type="transmembrane region" description="Helical" evidence="1">
    <location>
        <begin position="315"/>
        <end position="348"/>
    </location>
</feature>
<evidence type="ECO:0000313" key="2">
    <source>
        <dbReference type="EMBL" id="EKS00197.1"/>
    </source>
</evidence>
<name>A0AA87MQZ7_9LEPT</name>
<feature type="transmembrane region" description="Helical" evidence="1">
    <location>
        <begin position="261"/>
        <end position="280"/>
    </location>
</feature>
<dbReference type="RefSeq" id="WP_004282525.1">
    <property type="nucleotide sequence ID" value="NZ_AKWM02000039.1"/>
</dbReference>
<dbReference type="PROSITE" id="PS51257">
    <property type="entry name" value="PROKAR_LIPOPROTEIN"/>
    <property type="match status" value="1"/>
</dbReference>
<dbReference type="Pfam" id="PF07220">
    <property type="entry name" value="DUF1420"/>
    <property type="match status" value="1"/>
</dbReference>
<proteinExistence type="predicted"/>
<feature type="transmembrane region" description="Helical" evidence="1">
    <location>
        <begin position="354"/>
        <end position="376"/>
    </location>
</feature>
<comment type="caution">
    <text evidence="2">The sequence shown here is derived from an EMBL/GenBank/DDBJ whole genome shotgun (WGS) entry which is preliminary data.</text>
</comment>
<accession>A0AA87MQZ7</accession>
<feature type="transmembrane region" description="Helical" evidence="1">
    <location>
        <begin position="474"/>
        <end position="492"/>
    </location>
</feature>
<dbReference type="Proteomes" id="UP000001343">
    <property type="component" value="Unassembled WGS sequence"/>
</dbReference>
<feature type="transmembrane region" description="Helical" evidence="1">
    <location>
        <begin position="55"/>
        <end position="73"/>
    </location>
</feature>
<organism evidence="2 3">
    <name type="scientific">Leptospira mayottensis 200901122</name>
    <dbReference type="NCBI Taxonomy" id="1193010"/>
    <lineage>
        <taxon>Bacteria</taxon>
        <taxon>Pseudomonadati</taxon>
        <taxon>Spirochaetota</taxon>
        <taxon>Spirochaetia</taxon>
        <taxon>Leptospirales</taxon>
        <taxon>Leptospiraceae</taxon>
        <taxon>Leptospira</taxon>
    </lineage>
</organism>
<dbReference type="InterPro" id="IPR010818">
    <property type="entry name" value="DUF1420"/>
</dbReference>